<organism evidence="2 3">
    <name type="scientific">Chara braunii</name>
    <name type="common">Braun's stonewort</name>
    <dbReference type="NCBI Taxonomy" id="69332"/>
    <lineage>
        <taxon>Eukaryota</taxon>
        <taxon>Viridiplantae</taxon>
        <taxon>Streptophyta</taxon>
        <taxon>Charophyceae</taxon>
        <taxon>Charales</taxon>
        <taxon>Characeae</taxon>
        <taxon>Chara</taxon>
    </lineage>
</organism>
<dbReference type="AlphaFoldDB" id="A0A388K7P5"/>
<dbReference type="InterPro" id="IPR011989">
    <property type="entry name" value="ARM-like"/>
</dbReference>
<dbReference type="Gene3D" id="1.25.10.10">
    <property type="entry name" value="Leucine-rich Repeat Variant"/>
    <property type="match status" value="1"/>
</dbReference>
<gene>
    <name evidence="2" type="ORF">CBR_g55428</name>
</gene>
<keyword evidence="1" id="KW-0472">Membrane</keyword>
<evidence type="ECO:0000313" key="2">
    <source>
        <dbReference type="EMBL" id="GBG66085.1"/>
    </source>
</evidence>
<keyword evidence="1" id="KW-1133">Transmembrane helix</keyword>
<feature type="transmembrane region" description="Helical" evidence="1">
    <location>
        <begin position="98"/>
        <end position="119"/>
    </location>
</feature>
<feature type="transmembrane region" description="Helical" evidence="1">
    <location>
        <begin position="54"/>
        <end position="77"/>
    </location>
</feature>
<dbReference type="Gramene" id="GBG66085">
    <property type="protein sequence ID" value="GBG66085"/>
    <property type="gene ID" value="CBR_g55428"/>
</dbReference>
<keyword evidence="1" id="KW-0812">Transmembrane</keyword>
<evidence type="ECO:0000256" key="1">
    <source>
        <dbReference type="SAM" id="Phobius"/>
    </source>
</evidence>
<evidence type="ECO:0000313" key="3">
    <source>
        <dbReference type="Proteomes" id="UP000265515"/>
    </source>
</evidence>
<dbReference type="EMBL" id="BFEA01000069">
    <property type="protein sequence ID" value="GBG66085.1"/>
    <property type="molecule type" value="Genomic_DNA"/>
</dbReference>
<dbReference type="SUPFAM" id="SSF48371">
    <property type="entry name" value="ARM repeat"/>
    <property type="match status" value="1"/>
</dbReference>
<sequence>MTRGILWTLGGLVAVETLSKVVRPSIHSSYFLGKSCAEVMSGLGQSVRFTPCTLIAIVRLVCAGVQICLMCYLRHALPDLKHHEENSTELGFQRLEEVMIVICGFLVLQSSVVCCLAFFSPIDLVRRRSLCICRCFLRDLSSGLRELKHSLFGRRELDGENLFLERRHRVRWKIRAGLTWYVHRHRHRRFDAADARVNDDACGLPAYWFYSVEELVLMVRRPLSSRRDIMMALESLFRLSRKRKVCYKCRPADSDETSCFSDLPEISRCTHDVDLGRDFAQAEGYSAMLWVLKCWPSDSHEAELAASILAGFFAGLPVLPWQPDRNSADKDFILDMLRNENFRNYTKELLCLLLRLLSPYATESQGDQKLQVQEAAASAISALALAASDINALVNCPVRLHLLENLAHSPNSPAMRGYVTRLSCAFTTICPVGWHLDKDWPTKFDDAFHAWVEDVKEFLCDQATVEILLACAKNDASSSIVAECIRTLSWLWSRRTIYWHRHDKRMKDDFPPPLGEIPRLHREANVRDLQNLLSLCVDRPESLSPLLRLHLAKIFISQQIQDVYTEVAEVLLECLTALTDWRFELRTREEEWFATETIESIRDLVHDLQQQCKPQHDLKREICRSHRAVRCLQSVLVRPIQESVEDRHGRLVDSMSRCTAAAAGLLADLLEVPNSCEEGLLPSDRSEETLHGQPVPDTEIGVNRINTVYSPGESSANASGRDAGGAVGVGAREYSTRPSAAERGEAAAARAEEQQLANRLSSQPRRTRHQLRVPQLRRVGVGVPMVSVLQGNPGVDGKFLMSFFASLRKILRMRNSESLRLGSESDAVEAAGNGGTGFAIRFRRCGILLRRLFARLGLIFWESLGNPAWVPAICLFEDLEGSLTVTGEPRNTIQLLERGLNALLEERNVIRLIHQVLSSYPHRLDARLVTAFIPPMVDVLAGPFPRLDKRLELGELETSANKSMADGVIKVLTLIIPRIAEVRGDPTPQESNADPSLPSIDKLKKATAKLEVWARPKAVTDVAIEELLTAIH</sequence>
<keyword evidence="3" id="KW-1185">Reference proteome</keyword>
<comment type="caution">
    <text evidence="2">The sequence shown here is derived from an EMBL/GenBank/DDBJ whole genome shotgun (WGS) entry which is preliminary data.</text>
</comment>
<name>A0A388K7P5_CHABU</name>
<protein>
    <submittedName>
        <fullName evidence="2">Uncharacterized protein</fullName>
    </submittedName>
</protein>
<dbReference type="Proteomes" id="UP000265515">
    <property type="component" value="Unassembled WGS sequence"/>
</dbReference>
<reference evidence="2 3" key="1">
    <citation type="journal article" date="2018" name="Cell">
        <title>The Chara Genome: Secondary Complexity and Implications for Plant Terrestrialization.</title>
        <authorList>
            <person name="Nishiyama T."/>
            <person name="Sakayama H."/>
            <person name="Vries J.D."/>
            <person name="Buschmann H."/>
            <person name="Saint-Marcoux D."/>
            <person name="Ullrich K.K."/>
            <person name="Haas F.B."/>
            <person name="Vanderstraeten L."/>
            <person name="Becker D."/>
            <person name="Lang D."/>
            <person name="Vosolsobe S."/>
            <person name="Rombauts S."/>
            <person name="Wilhelmsson P.K.I."/>
            <person name="Janitza P."/>
            <person name="Kern R."/>
            <person name="Heyl A."/>
            <person name="Rumpler F."/>
            <person name="Villalobos L.I.A.C."/>
            <person name="Clay J.M."/>
            <person name="Skokan R."/>
            <person name="Toyoda A."/>
            <person name="Suzuki Y."/>
            <person name="Kagoshima H."/>
            <person name="Schijlen E."/>
            <person name="Tajeshwar N."/>
            <person name="Catarino B."/>
            <person name="Hetherington A.J."/>
            <person name="Saltykova A."/>
            <person name="Bonnot C."/>
            <person name="Breuninger H."/>
            <person name="Symeonidi A."/>
            <person name="Radhakrishnan G.V."/>
            <person name="Van Nieuwerburgh F."/>
            <person name="Deforce D."/>
            <person name="Chang C."/>
            <person name="Karol K.G."/>
            <person name="Hedrich R."/>
            <person name="Ulvskov P."/>
            <person name="Glockner G."/>
            <person name="Delwiche C.F."/>
            <person name="Petrasek J."/>
            <person name="Van de Peer Y."/>
            <person name="Friml J."/>
            <person name="Beilby M."/>
            <person name="Dolan L."/>
            <person name="Kohara Y."/>
            <person name="Sugano S."/>
            <person name="Fujiyama A."/>
            <person name="Delaux P.-M."/>
            <person name="Quint M."/>
            <person name="TheiBen G."/>
            <person name="Hagemann M."/>
            <person name="Harholt J."/>
            <person name="Dunand C."/>
            <person name="Zachgo S."/>
            <person name="Langdale J."/>
            <person name="Maumus F."/>
            <person name="Straeten D.V.D."/>
            <person name="Gould S.B."/>
            <person name="Rensing S.A."/>
        </authorList>
    </citation>
    <scope>NUCLEOTIDE SEQUENCE [LARGE SCALE GENOMIC DNA]</scope>
    <source>
        <strain evidence="2 3">S276</strain>
    </source>
</reference>
<proteinExistence type="predicted"/>
<dbReference type="InterPro" id="IPR016024">
    <property type="entry name" value="ARM-type_fold"/>
</dbReference>
<accession>A0A388K7P5</accession>